<dbReference type="OrthoDB" id="20844at2759"/>
<accession>A0A9W8AAZ4</accession>
<organism evidence="2 3">
    <name type="scientific">Tieghemiomyces parasiticus</name>
    <dbReference type="NCBI Taxonomy" id="78921"/>
    <lineage>
        <taxon>Eukaryota</taxon>
        <taxon>Fungi</taxon>
        <taxon>Fungi incertae sedis</taxon>
        <taxon>Zoopagomycota</taxon>
        <taxon>Kickxellomycotina</taxon>
        <taxon>Dimargaritomycetes</taxon>
        <taxon>Dimargaritales</taxon>
        <taxon>Dimargaritaceae</taxon>
        <taxon>Tieghemiomyces</taxon>
    </lineage>
</organism>
<evidence type="ECO:0000313" key="3">
    <source>
        <dbReference type="Proteomes" id="UP001150569"/>
    </source>
</evidence>
<proteinExistence type="predicted"/>
<feature type="compositionally biased region" description="Acidic residues" evidence="1">
    <location>
        <begin position="399"/>
        <end position="410"/>
    </location>
</feature>
<dbReference type="GO" id="GO:1990269">
    <property type="term" value="F:RNA polymerase II C-terminal domain phosphoserine binding"/>
    <property type="evidence" value="ECO:0007669"/>
    <property type="project" value="TreeGrafter"/>
</dbReference>
<evidence type="ECO:0000256" key="1">
    <source>
        <dbReference type="SAM" id="MobiDB-lite"/>
    </source>
</evidence>
<dbReference type="EMBL" id="JANBPT010000361">
    <property type="protein sequence ID" value="KAJ1922992.1"/>
    <property type="molecule type" value="Genomic_DNA"/>
</dbReference>
<feature type="compositionally biased region" description="Acidic residues" evidence="1">
    <location>
        <begin position="44"/>
        <end position="66"/>
    </location>
</feature>
<dbReference type="PANTHER" id="PTHR23146:SF0">
    <property type="entry name" value="RNA POLYMERASE-ASSOCIATED PROTEIN LEO1"/>
    <property type="match status" value="1"/>
</dbReference>
<protein>
    <submittedName>
        <fullName evidence="2">Paf1 complex component</fullName>
    </submittedName>
</protein>
<dbReference type="Pfam" id="PF04004">
    <property type="entry name" value="Leo1"/>
    <property type="match status" value="1"/>
</dbReference>
<dbReference type="GO" id="GO:0006368">
    <property type="term" value="P:transcription elongation by RNA polymerase II"/>
    <property type="evidence" value="ECO:0007669"/>
    <property type="project" value="InterPro"/>
</dbReference>
<dbReference type="PANTHER" id="PTHR23146">
    <property type="entry name" value="LEO1 PROTEIN"/>
    <property type="match status" value="1"/>
</dbReference>
<name>A0A9W8AAZ4_9FUNG</name>
<keyword evidence="3" id="KW-1185">Reference proteome</keyword>
<comment type="caution">
    <text evidence="2">The sequence shown here is derived from an EMBL/GenBank/DDBJ whole genome shotgun (WGS) entry which is preliminary data.</text>
</comment>
<feature type="compositionally biased region" description="Basic and acidic residues" evidence="1">
    <location>
        <begin position="411"/>
        <end position="436"/>
    </location>
</feature>
<feature type="compositionally biased region" description="Acidic residues" evidence="1">
    <location>
        <begin position="356"/>
        <end position="380"/>
    </location>
</feature>
<dbReference type="InterPro" id="IPR007149">
    <property type="entry name" value="Leo1"/>
</dbReference>
<feature type="region of interest" description="Disordered" evidence="1">
    <location>
        <begin position="1"/>
        <end position="94"/>
    </location>
</feature>
<dbReference type="GO" id="GO:0032968">
    <property type="term" value="P:positive regulation of transcription elongation by RNA polymerase II"/>
    <property type="evidence" value="ECO:0007669"/>
    <property type="project" value="TreeGrafter"/>
</dbReference>
<gene>
    <name evidence="2" type="primary">LEO1_2</name>
    <name evidence="2" type="ORF">IWQ60_006166</name>
</gene>
<feature type="region of interest" description="Disordered" evidence="1">
    <location>
        <begin position="329"/>
        <end position="480"/>
    </location>
</feature>
<dbReference type="AlphaFoldDB" id="A0A9W8AAZ4"/>
<reference evidence="2" key="1">
    <citation type="submission" date="2022-07" db="EMBL/GenBank/DDBJ databases">
        <title>Phylogenomic reconstructions and comparative analyses of Kickxellomycotina fungi.</title>
        <authorList>
            <person name="Reynolds N.K."/>
            <person name="Stajich J.E."/>
            <person name="Barry K."/>
            <person name="Grigoriev I.V."/>
            <person name="Crous P."/>
            <person name="Smith M.E."/>
        </authorList>
    </citation>
    <scope>NUCLEOTIDE SEQUENCE</scope>
    <source>
        <strain evidence="2">RSA 861</strain>
    </source>
</reference>
<dbReference type="Proteomes" id="UP001150569">
    <property type="component" value="Unassembled WGS sequence"/>
</dbReference>
<sequence length="480" mass="53909">MSSPMAERVGSQEPAALDDLFGGESDGQQSDAAISPRPAHESADDGADANGNDDDGLGDLFGDEPTDAPMSRTTNSHRNRVVDEDEDDEDHLDRDQSQLDFGEAASQPPHPVTISNIPQLFVPGADHYISRIPGFLHVDPQAFDPATYEERTEEEHPEALKLQLENTIRWREVKATATGEPRKAESNARFVKWSDGTMSLALGQEYFDIIVKATDHPHSLLTTLPPQDEIQQGCCVVGHHLFFRPSSTTSQTHKKFTKSITDRHKKKVRTKLFNTTKDPEQLKREMELQENEKLKAIRRLEASRQRKAMRYSMTNPGGSAEFNEASLEAEEYATDRDPYGTAGRRPRGSGGRYGADEDDGFVVDDEDEDVEYGDSADEVDTADRPHGYSRRHHGRDNEYDKDDGSEEEDDARERRILQAKQRGMESYHRSAGRRELSASPRYSDDDGMDDRAAEPVDRPQTGGKRVTKRQKLVYSDEDDD</sequence>
<evidence type="ECO:0000313" key="2">
    <source>
        <dbReference type="EMBL" id="KAJ1922992.1"/>
    </source>
</evidence>
<dbReference type="GO" id="GO:0016593">
    <property type="term" value="C:Cdc73/Paf1 complex"/>
    <property type="evidence" value="ECO:0007669"/>
    <property type="project" value="InterPro"/>
</dbReference>